<evidence type="ECO:0000313" key="7">
    <source>
        <dbReference type="Proteomes" id="UP000639396"/>
    </source>
</evidence>
<dbReference type="InterPro" id="IPR050129">
    <property type="entry name" value="Zn_alcohol_dh"/>
</dbReference>
<proteinExistence type="inferred from homology"/>
<comment type="cofactor">
    <cofactor evidence="4">
        <name>Zn(2+)</name>
        <dbReference type="ChEBI" id="CHEBI:29105"/>
    </cofactor>
</comment>
<gene>
    <name evidence="6" type="ORF">IDH45_11235</name>
</gene>
<dbReference type="PROSITE" id="PS00059">
    <property type="entry name" value="ADH_ZINC"/>
    <property type="match status" value="1"/>
</dbReference>
<keyword evidence="7" id="KW-1185">Reference proteome</keyword>
<dbReference type="SMART" id="SM00829">
    <property type="entry name" value="PKS_ER"/>
    <property type="match status" value="1"/>
</dbReference>
<reference evidence="6" key="1">
    <citation type="submission" date="2020-09" db="EMBL/GenBank/DDBJ databases">
        <title>A novel bacterium of genus Paenibacillus, isolated from South China Sea.</title>
        <authorList>
            <person name="Huang H."/>
            <person name="Mo K."/>
            <person name="Hu Y."/>
        </authorList>
    </citation>
    <scope>NUCLEOTIDE SEQUENCE</scope>
    <source>
        <strain evidence="6">IB182363</strain>
    </source>
</reference>
<dbReference type="Gene3D" id="3.40.50.720">
    <property type="entry name" value="NAD(P)-binding Rossmann-like Domain"/>
    <property type="match status" value="1"/>
</dbReference>
<dbReference type="SUPFAM" id="SSF51735">
    <property type="entry name" value="NAD(P)-binding Rossmann-fold domains"/>
    <property type="match status" value="1"/>
</dbReference>
<dbReference type="PANTHER" id="PTHR43401">
    <property type="entry name" value="L-THREONINE 3-DEHYDROGENASE"/>
    <property type="match status" value="1"/>
</dbReference>
<feature type="domain" description="Enoyl reductase (ER)" evidence="5">
    <location>
        <begin position="7"/>
        <end position="330"/>
    </location>
</feature>
<accession>A0A927C9G2</accession>
<dbReference type="PANTHER" id="PTHR43401:SF2">
    <property type="entry name" value="L-THREONINE 3-DEHYDROGENASE"/>
    <property type="match status" value="1"/>
</dbReference>
<keyword evidence="1 4" id="KW-0479">Metal-binding</keyword>
<dbReference type="InterPro" id="IPR002328">
    <property type="entry name" value="ADH_Zn_CS"/>
</dbReference>
<dbReference type="EMBL" id="JACXJA010000013">
    <property type="protein sequence ID" value="MBD2862557.1"/>
    <property type="molecule type" value="Genomic_DNA"/>
</dbReference>
<dbReference type="SUPFAM" id="SSF50129">
    <property type="entry name" value="GroES-like"/>
    <property type="match status" value="1"/>
</dbReference>
<dbReference type="InterPro" id="IPR020843">
    <property type="entry name" value="ER"/>
</dbReference>
<dbReference type="Pfam" id="PF00107">
    <property type="entry name" value="ADH_zinc_N"/>
    <property type="match status" value="1"/>
</dbReference>
<evidence type="ECO:0000313" key="6">
    <source>
        <dbReference type="EMBL" id="MBD2862557.1"/>
    </source>
</evidence>
<evidence type="ECO:0000256" key="2">
    <source>
        <dbReference type="ARBA" id="ARBA00022833"/>
    </source>
</evidence>
<dbReference type="GO" id="GO:0016491">
    <property type="term" value="F:oxidoreductase activity"/>
    <property type="evidence" value="ECO:0007669"/>
    <property type="project" value="UniProtKB-KW"/>
</dbReference>
<dbReference type="InterPro" id="IPR013149">
    <property type="entry name" value="ADH-like_C"/>
</dbReference>
<evidence type="ECO:0000259" key="5">
    <source>
        <dbReference type="SMART" id="SM00829"/>
    </source>
</evidence>
<dbReference type="Pfam" id="PF08240">
    <property type="entry name" value="ADH_N"/>
    <property type="match status" value="1"/>
</dbReference>
<name>A0A927C9G2_9BACL</name>
<keyword evidence="2 4" id="KW-0862">Zinc</keyword>
<dbReference type="AlphaFoldDB" id="A0A927C9G2"/>
<dbReference type="GO" id="GO:0008270">
    <property type="term" value="F:zinc ion binding"/>
    <property type="evidence" value="ECO:0007669"/>
    <property type="project" value="InterPro"/>
</dbReference>
<comment type="similarity">
    <text evidence="4">Belongs to the zinc-containing alcohol dehydrogenase family.</text>
</comment>
<dbReference type="InterPro" id="IPR036291">
    <property type="entry name" value="NAD(P)-bd_dom_sf"/>
</dbReference>
<organism evidence="6 7">
    <name type="scientific">Paenibacillus oceani</name>
    <dbReference type="NCBI Taxonomy" id="2772510"/>
    <lineage>
        <taxon>Bacteria</taxon>
        <taxon>Bacillati</taxon>
        <taxon>Bacillota</taxon>
        <taxon>Bacilli</taxon>
        <taxon>Bacillales</taxon>
        <taxon>Paenibacillaceae</taxon>
        <taxon>Paenibacillus</taxon>
    </lineage>
</organism>
<dbReference type="Proteomes" id="UP000639396">
    <property type="component" value="Unassembled WGS sequence"/>
</dbReference>
<dbReference type="Gene3D" id="3.90.180.10">
    <property type="entry name" value="Medium-chain alcohol dehydrogenases, catalytic domain"/>
    <property type="match status" value="1"/>
</dbReference>
<evidence type="ECO:0000256" key="4">
    <source>
        <dbReference type="RuleBase" id="RU361277"/>
    </source>
</evidence>
<evidence type="ECO:0000256" key="3">
    <source>
        <dbReference type="ARBA" id="ARBA00023002"/>
    </source>
</evidence>
<dbReference type="InterPro" id="IPR011032">
    <property type="entry name" value="GroES-like_sf"/>
</dbReference>
<comment type="caution">
    <text evidence="6">The sequence shown here is derived from an EMBL/GenBank/DDBJ whole genome shotgun (WGS) entry which is preliminary data.</text>
</comment>
<protein>
    <submittedName>
        <fullName evidence="6">Alcohol dehydrogenase catalytic domain-containing protein</fullName>
    </submittedName>
</protein>
<sequence length="332" mass="35487">MRALVYEDPKVMNVRQVPIPVPGDKELLIRVSRVGICGSELSGYLGYNSLRKPPLIMGHEFAGTVAGLGKHADMFRIGDRVTANPLLSCGRCDPCTGGSAQLCVERKLVGAHVPGAFAEYVVVSEANVYPIPDSVSFEVAAYTEPFACAVHICRLAELSANDQVLIIGAGPIGLCVLAAAKAMGLRDVVVMDLNPDRLQIVRELGGYAVSSEREVVTVRPKLGFDAAVDAVGAQTTRIRCVESVRRGGRVVFSGLHEADASLPVNTIIREELKLFGAFAYSQEDFATAISRIADGTFNLLPWTLLHPLEQGTACFEKLISGPGSIAKILLVV</sequence>
<dbReference type="InterPro" id="IPR013154">
    <property type="entry name" value="ADH-like_N"/>
</dbReference>
<evidence type="ECO:0000256" key="1">
    <source>
        <dbReference type="ARBA" id="ARBA00022723"/>
    </source>
</evidence>
<keyword evidence="3" id="KW-0560">Oxidoreductase</keyword>